<evidence type="ECO:0000313" key="3">
    <source>
        <dbReference type="EMBL" id="MBO2453513.1"/>
    </source>
</evidence>
<accession>A0A939PNV7</accession>
<dbReference type="Pfam" id="PF03995">
    <property type="entry name" value="Inhibitor_I36"/>
    <property type="match status" value="1"/>
</dbReference>
<keyword evidence="1" id="KW-0732">Signal</keyword>
<feature type="chain" id="PRO_5037765238" evidence="1">
    <location>
        <begin position="37"/>
        <end position="314"/>
    </location>
</feature>
<protein>
    <submittedName>
        <fullName evidence="3">Peptidase inhibitor family I36 protein</fullName>
    </submittedName>
</protein>
<dbReference type="RefSeq" id="WP_208261540.1">
    <property type="nucleotide sequence ID" value="NZ_JAGEOJ010000021.1"/>
</dbReference>
<evidence type="ECO:0000256" key="1">
    <source>
        <dbReference type="SAM" id="SignalP"/>
    </source>
</evidence>
<keyword evidence="4" id="KW-1185">Reference proteome</keyword>
<feature type="domain" description="Sporulation stage II protein D amidase enhancer LytB N-terminal" evidence="2">
    <location>
        <begin position="167"/>
        <end position="255"/>
    </location>
</feature>
<feature type="signal peptide" evidence="1">
    <location>
        <begin position="1"/>
        <end position="36"/>
    </location>
</feature>
<dbReference type="AlphaFoldDB" id="A0A939PNV7"/>
<gene>
    <name evidence="3" type="ORF">J4573_40925</name>
</gene>
<comment type="caution">
    <text evidence="3">The sequence shown here is derived from an EMBL/GenBank/DDBJ whole genome shotgun (WGS) entry which is preliminary data.</text>
</comment>
<dbReference type="Proteomes" id="UP000669179">
    <property type="component" value="Unassembled WGS sequence"/>
</dbReference>
<name>A0A939PNV7_9ACTN</name>
<dbReference type="Gene3D" id="2.60.20.10">
    <property type="entry name" value="Crystallins"/>
    <property type="match status" value="1"/>
</dbReference>
<evidence type="ECO:0000259" key="2">
    <source>
        <dbReference type="Pfam" id="PF08486"/>
    </source>
</evidence>
<reference evidence="3" key="1">
    <citation type="submission" date="2021-03" db="EMBL/GenBank/DDBJ databases">
        <authorList>
            <person name="Kanchanasin P."/>
            <person name="Saeng-In P."/>
            <person name="Phongsopitanun W."/>
            <person name="Yuki M."/>
            <person name="Kudo T."/>
            <person name="Ohkuma M."/>
            <person name="Tanasupawat S."/>
        </authorList>
    </citation>
    <scope>NUCLEOTIDE SEQUENCE</scope>
    <source>
        <strain evidence="3">GKU 128</strain>
    </source>
</reference>
<organism evidence="3 4">
    <name type="scientific">Actinomadura barringtoniae</name>
    <dbReference type="NCBI Taxonomy" id="1427535"/>
    <lineage>
        <taxon>Bacteria</taxon>
        <taxon>Bacillati</taxon>
        <taxon>Actinomycetota</taxon>
        <taxon>Actinomycetes</taxon>
        <taxon>Streptosporangiales</taxon>
        <taxon>Thermomonosporaceae</taxon>
        <taxon>Actinomadura</taxon>
    </lineage>
</organism>
<dbReference type="Pfam" id="PF08486">
    <property type="entry name" value="SpoIID"/>
    <property type="match status" value="1"/>
</dbReference>
<proteinExistence type="predicted"/>
<dbReference type="InterPro" id="IPR013693">
    <property type="entry name" value="SpoIID/LytB_N"/>
</dbReference>
<dbReference type="EMBL" id="JAGEOJ010000021">
    <property type="protein sequence ID" value="MBO2453513.1"/>
    <property type="molecule type" value="Genomic_DNA"/>
</dbReference>
<evidence type="ECO:0000313" key="4">
    <source>
        <dbReference type="Proteomes" id="UP000669179"/>
    </source>
</evidence>
<sequence length="314" mass="34074">MSIRTGRLFSRFAATTAAAVVAISGTVLVSESPALAAGRNGKCDSGEFCLYYNSGLKGSLSDFTSSVADYGTKQPKCYDFKSKGAGKGKCVKNHAASVWNRSKKTVWVYYNSNYGGKSQAIKPGAKANLVAGLKNQNASHHIGPKPGNTCKGDGTETRLPKTILVYRTRLHRVDRVSFNYYVKNVLPKEWIPSWPTESLKAGAMAVKSFGWWHTLHSTFRNSAGCFDVYDSTSSQVYVPGSATARTSAAVDATWNKRISRSGKIMKAQYCATTTACGGWVTGNWMSQVGSRDKANAGWGYARILKAYYSNIAIK</sequence>